<dbReference type="OrthoDB" id="3355480at2759"/>
<dbReference type="InParanoid" id="W2RZP4"/>
<feature type="compositionally biased region" description="Basic and acidic residues" evidence="1">
    <location>
        <begin position="589"/>
        <end position="599"/>
    </location>
</feature>
<evidence type="ECO:0000313" key="3">
    <source>
        <dbReference type="Proteomes" id="UP000030752"/>
    </source>
</evidence>
<evidence type="ECO:0008006" key="4">
    <source>
        <dbReference type="Google" id="ProtNLM"/>
    </source>
</evidence>
<dbReference type="Proteomes" id="UP000030752">
    <property type="component" value="Unassembled WGS sequence"/>
</dbReference>
<feature type="region of interest" description="Disordered" evidence="1">
    <location>
        <begin position="466"/>
        <end position="486"/>
    </location>
</feature>
<reference evidence="2 3" key="1">
    <citation type="submission" date="2013-03" db="EMBL/GenBank/DDBJ databases">
        <title>The Genome Sequence of Phialophora europaea CBS 101466.</title>
        <authorList>
            <consortium name="The Broad Institute Genomics Platform"/>
            <person name="Cuomo C."/>
            <person name="de Hoog S."/>
            <person name="Gorbushina A."/>
            <person name="Walker B."/>
            <person name="Young S.K."/>
            <person name="Zeng Q."/>
            <person name="Gargeya S."/>
            <person name="Fitzgerald M."/>
            <person name="Haas B."/>
            <person name="Abouelleil A."/>
            <person name="Allen A.W."/>
            <person name="Alvarado L."/>
            <person name="Arachchi H.M."/>
            <person name="Berlin A.M."/>
            <person name="Chapman S.B."/>
            <person name="Gainer-Dewar J."/>
            <person name="Goldberg J."/>
            <person name="Griggs A."/>
            <person name="Gujja S."/>
            <person name="Hansen M."/>
            <person name="Howarth C."/>
            <person name="Imamovic A."/>
            <person name="Ireland A."/>
            <person name="Larimer J."/>
            <person name="McCowan C."/>
            <person name="Murphy C."/>
            <person name="Pearson M."/>
            <person name="Poon T.W."/>
            <person name="Priest M."/>
            <person name="Roberts A."/>
            <person name="Saif S."/>
            <person name="Shea T."/>
            <person name="Sisk P."/>
            <person name="Sykes S."/>
            <person name="Wortman J."/>
            <person name="Nusbaum C."/>
            <person name="Birren B."/>
        </authorList>
    </citation>
    <scope>NUCLEOTIDE SEQUENCE [LARGE SCALE GENOMIC DNA]</scope>
    <source>
        <strain evidence="2 3">CBS 101466</strain>
    </source>
</reference>
<dbReference type="Gene3D" id="3.30.559.10">
    <property type="entry name" value="Chloramphenicol acetyltransferase-like domain"/>
    <property type="match status" value="1"/>
</dbReference>
<sequence>MPMETRVAASKLPEWLSGYAARIYDWQERHTGGRRTFTRRLGIVEGLFDTDGVEFEGRADLCTELHIEIRTTLDEQATREHIANAWSVLRQEHPLLSATAISLAHDDPLSGGEHERAFVFEQAATEAELRQWGQQHLDFVADHYSHVQAEDFYDHLMNSSRVVDATKALSRVFVLPYNHSSGSSFPVTLMFVLAHQITDGLTTFRWMSAFIDLLNLSHTELKSRMASLCTTPAMARLPPPQEALYHPIKGSVARQRWFWAITRVLRHVKHTNPAAFQNPLRRPSPALPTSSYPPKYDKLLDYSRVPPLRHHAIRPVIGPKSTARLAALCRQSHISFGAGLFTLVAIVMMQFHESLYPAIPLSQRLPFIGSFPINPRPFLAGTPTTGQEDSLMLAFSEGVVLPFLPHTLPFEGRFRLLGKQAHRQLRQYQKRKRTAAEELSLGSSSPTQLLPALYLATLERLSFRSLSRPKPRHDPQGALPAATPPSLGTCGISSVGDRTPLISSGKYDVSTTPPSNTGRHFLAADFRDIQSAVRARDGEFLCGVASDRSQHTYLMISVDGSAIDMGRAREFKRVIERILEVEGCDGGDGEGKQRKRDAGKQGGDGSGSGSRSTARAKI</sequence>
<dbReference type="PANTHER" id="PTHR28037">
    <property type="entry name" value="ALCOHOL O-ACETYLTRANSFERASE 1-RELATED"/>
    <property type="match status" value="1"/>
</dbReference>
<proteinExistence type="predicted"/>
<accession>W2RZP4</accession>
<evidence type="ECO:0000313" key="2">
    <source>
        <dbReference type="EMBL" id="ETN41164.1"/>
    </source>
</evidence>
<organism evidence="2 3">
    <name type="scientific">Cyphellophora europaea (strain CBS 101466)</name>
    <name type="common">Phialophora europaea</name>
    <dbReference type="NCBI Taxonomy" id="1220924"/>
    <lineage>
        <taxon>Eukaryota</taxon>
        <taxon>Fungi</taxon>
        <taxon>Dikarya</taxon>
        <taxon>Ascomycota</taxon>
        <taxon>Pezizomycotina</taxon>
        <taxon>Eurotiomycetes</taxon>
        <taxon>Chaetothyriomycetidae</taxon>
        <taxon>Chaetothyriales</taxon>
        <taxon>Cyphellophoraceae</taxon>
        <taxon>Cyphellophora</taxon>
    </lineage>
</organism>
<dbReference type="AlphaFoldDB" id="W2RZP4"/>
<dbReference type="EMBL" id="KB822719">
    <property type="protein sequence ID" value="ETN41164.1"/>
    <property type="molecule type" value="Genomic_DNA"/>
</dbReference>
<keyword evidence="3" id="KW-1185">Reference proteome</keyword>
<dbReference type="InterPro" id="IPR052058">
    <property type="entry name" value="Alcohol_O-acetyltransferase"/>
</dbReference>
<feature type="region of interest" description="Disordered" evidence="1">
    <location>
        <begin position="583"/>
        <end position="618"/>
    </location>
</feature>
<dbReference type="GeneID" id="19970438"/>
<evidence type="ECO:0000256" key="1">
    <source>
        <dbReference type="SAM" id="MobiDB-lite"/>
    </source>
</evidence>
<dbReference type="eggNOG" id="ENOG502SGIR">
    <property type="taxonomic scope" value="Eukaryota"/>
</dbReference>
<dbReference type="STRING" id="1220924.W2RZP4"/>
<dbReference type="InterPro" id="IPR023213">
    <property type="entry name" value="CAT-like_dom_sf"/>
</dbReference>
<dbReference type="PANTHER" id="PTHR28037:SF1">
    <property type="entry name" value="ALCOHOL O-ACETYLTRANSFERASE 1-RELATED"/>
    <property type="match status" value="1"/>
</dbReference>
<protein>
    <recommendedName>
        <fullName evidence="4">Condensation domain-containing protein</fullName>
    </recommendedName>
</protein>
<gene>
    <name evidence="2" type="ORF">HMPREF1541_03099</name>
</gene>
<name>W2RZP4_CYPE1</name>
<dbReference type="RefSeq" id="XP_008715673.1">
    <property type="nucleotide sequence ID" value="XM_008717451.1"/>
</dbReference>
<dbReference type="VEuPathDB" id="FungiDB:HMPREF1541_03099"/>
<dbReference type="HOGENOM" id="CLU_475046_0_0_1"/>